<protein>
    <recommendedName>
        <fullName evidence="3">Bacterial CdiA-CT RNAse A domain-containing protein</fullName>
    </recommendedName>
</protein>
<feature type="domain" description="Bacterial CdiA-CT RNAse A" evidence="3">
    <location>
        <begin position="46"/>
        <end position="166"/>
    </location>
</feature>
<keyword evidence="5" id="KW-1185">Reference proteome</keyword>
<feature type="chain" id="PRO_5016773720" description="Bacterial CdiA-CT RNAse A domain-containing protein" evidence="2">
    <location>
        <begin position="27"/>
        <end position="175"/>
    </location>
</feature>
<dbReference type="Proteomes" id="UP000254889">
    <property type="component" value="Chromosome"/>
</dbReference>
<gene>
    <name evidence="4" type="ORF">DW352_07760</name>
</gene>
<accession>A0A345ZU22</accession>
<feature type="signal peptide" evidence="2">
    <location>
        <begin position="1"/>
        <end position="26"/>
    </location>
</feature>
<dbReference type="InterPro" id="IPR041436">
    <property type="entry name" value="RNAse_A_bac"/>
</dbReference>
<proteinExistence type="predicted"/>
<keyword evidence="2" id="KW-0732">Signal</keyword>
<organism evidence="4 5">
    <name type="scientific">Pseudolabrys taiwanensis</name>
    <dbReference type="NCBI Taxonomy" id="331696"/>
    <lineage>
        <taxon>Bacteria</taxon>
        <taxon>Pseudomonadati</taxon>
        <taxon>Pseudomonadota</taxon>
        <taxon>Alphaproteobacteria</taxon>
        <taxon>Hyphomicrobiales</taxon>
        <taxon>Xanthobacteraceae</taxon>
        <taxon>Pseudolabrys</taxon>
    </lineage>
</organism>
<reference evidence="4 5" key="1">
    <citation type="submission" date="2018-07" db="EMBL/GenBank/DDBJ databases">
        <authorList>
            <person name="Quirk P.G."/>
            <person name="Krulwich T.A."/>
        </authorList>
    </citation>
    <scope>NUCLEOTIDE SEQUENCE [LARGE SCALE GENOMIC DNA]</scope>
    <source>
        <strain evidence="4 5">CC-BB4</strain>
    </source>
</reference>
<evidence type="ECO:0000313" key="4">
    <source>
        <dbReference type="EMBL" id="AXK80419.1"/>
    </source>
</evidence>
<dbReference type="KEGG" id="ptaw:DW352_07760"/>
<sequence length="175" mass="18422">MSRIRVSLAVATFVAGAIALTAASHAQCIPDNFPNDWLQQQENAGGHTIAKHVGQSDQQLMDRVNGRRGPRAAGSFPASDPPAANYTAAQTTITQALALANQRNALNVWANGADEGDRRSVAVNAGGTIGRVVTRQAPANVFNTPYFCMVFEANGDATCYLLTAFPTPAANGYCN</sequence>
<evidence type="ECO:0000259" key="3">
    <source>
        <dbReference type="Pfam" id="PF18431"/>
    </source>
</evidence>
<dbReference type="EMBL" id="CP031417">
    <property type="protein sequence ID" value="AXK80419.1"/>
    <property type="molecule type" value="Genomic_DNA"/>
</dbReference>
<evidence type="ECO:0000256" key="2">
    <source>
        <dbReference type="SAM" id="SignalP"/>
    </source>
</evidence>
<evidence type="ECO:0000313" key="5">
    <source>
        <dbReference type="Proteomes" id="UP000254889"/>
    </source>
</evidence>
<name>A0A345ZU22_9HYPH</name>
<dbReference type="AlphaFoldDB" id="A0A345ZU22"/>
<dbReference type="OrthoDB" id="8410182at2"/>
<feature type="region of interest" description="Disordered" evidence="1">
    <location>
        <begin position="53"/>
        <end position="81"/>
    </location>
</feature>
<dbReference type="RefSeq" id="WP_115690050.1">
    <property type="nucleotide sequence ID" value="NZ_CP031417.1"/>
</dbReference>
<dbReference type="Pfam" id="PF18431">
    <property type="entry name" value="RNAse_A_bac"/>
    <property type="match status" value="1"/>
</dbReference>
<evidence type="ECO:0000256" key="1">
    <source>
        <dbReference type="SAM" id="MobiDB-lite"/>
    </source>
</evidence>